<evidence type="ECO:0000256" key="7">
    <source>
        <dbReference type="SAM" id="MobiDB-lite"/>
    </source>
</evidence>
<keyword evidence="5" id="KW-0539">Nucleus</keyword>
<dbReference type="InterPro" id="IPR016024">
    <property type="entry name" value="ARM-type_fold"/>
</dbReference>
<dbReference type="GO" id="GO:0005681">
    <property type="term" value="C:spliceosomal complex"/>
    <property type="evidence" value="ECO:0007669"/>
    <property type="project" value="TreeGrafter"/>
</dbReference>
<keyword evidence="10" id="KW-1185">Reference proteome</keyword>
<keyword evidence="3" id="KW-0677">Repeat</keyword>
<dbReference type="GO" id="GO:0010467">
    <property type="term" value="P:gene expression"/>
    <property type="evidence" value="ECO:0007669"/>
    <property type="project" value="UniProtKB-ARBA"/>
</dbReference>
<evidence type="ECO:0000256" key="4">
    <source>
        <dbReference type="ARBA" id="ARBA00023054"/>
    </source>
</evidence>
<dbReference type="SMART" id="SM01156">
    <property type="entry name" value="DUF1716"/>
    <property type="match status" value="1"/>
</dbReference>
<evidence type="ECO:0000313" key="10">
    <source>
        <dbReference type="Proteomes" id="UP000277580"/>
    </source>
</evidence>
<feature type="domain" description="Beta-catenin-like protein 1 N-terminal" evidence="8">
    <location>
        <begin position="75"/>
        <end position="186"/>
    </location>
</feature>
<feature type="region of interest" description="Disordered" evidence="7">
    <location>
        <begin position="1"/>
        <end position="64"/>
    </location>
</feature>
<feature type="coiled-coil region" evidence="6">
    <location>
        <begin position="470"/>
        <end position="498"/>
    </location>
</feature>
<evidence type="ECO:0000313" key="9">
    <source>
        <dbReference type="EMBL" id="RPB14160.1"/>
    </source>
</evidence>
<dbReference type="SUPFAM" id="SSF48371">
    <property type="entry name" value="ARM repeat"/>
    <property type="match status" value="1"/>
</dbReference>
<gene>
    <name evidence="9" type="ORF">P167DRAFT_484958</name>
</gene>
<comment type="subcellular location">
    <subcellularLocation>
        <location evidence="1">Nucleus</location>
    </subcellularLocation>
</comment>
<dbReference type="Pfam" id="PF08216">
    <property type="entry name" value="CTNNBL"/>
    <property type="match status" value="1"/>
</dbReference>
<dbReference type="InterPro" id="IPR013180">
    <property type="entry name" value="CTNNBL1_N"/>
</dbReference>
<name>A0A3N4KUI1_9PEZI</name>
<evidence type="ECO:0000256" key="3">
    <source>
        <dbReference type="ARBA" id="ARBA00022737"/>
    </source>
</evidence>
<dbReference type="InterPro" id="IPR011989">
    <property type="entry name" value="ARM-like"/>
</dbReference>
<dbReference type="STRING" id="1392247.A0A3N4KUI1"/>
<sequence>MADIDSLFKKPALPPTTGKKRKAEPSINPLAAYKSVRLDDADEDGDSSSKDALPADFFDAPAEDEEGGRFFGGGVDKKQAEILDYVDEREREDGAAAVETIDTAWLRRTALAFEKKISKNAEMRGKFEDDPHKFMASEADLDTDIKALSVLSEHPELFEEFRKLGCLGSLVGLLAHENTDIAIDAVEVISELTDDEVEAEPEQWSALVDGMVEAQLLEMLASNLERLNESIETDRHGVYHTLSVFENLASQQSLADQIVSTTPLLPWLLTRIQARESPISQNKQYAAELLAILLQSSPPNRRKLTSLNGVDILLQLLSPYRKRDPVKGGDEEEFVENIFDALTAIVDEPAGKEKFVEAEGVELALLMLREGRMAKPRALRLLDHAVGGLQGAPVALRIVDAAGLKTLFGMFMKKSDSATTEHLLGIFAALLMLLPAESSARIRTLAKFVERDYEKIAKLLKLRSGYAARLGVVEREIAAQKAAMEEEAEEDIEDMREEWESRRLDAGLFCVQVVDLVLAWLCAEDDAARSRVKEGLGGSLDAVKRTLEAQIGDLAAAAEADAEGEAAETRDMLSTLVRFL</sequence>
<dbReference type="EMBL" id="ML119119">
    <property type="protein sequence ID" value="RPB14160.1"/>
    <property type="molecule type" value="Genomic_DNA"/>
</dbReference>
<dbReference type="Proteomes" id="UP000277580">
    <property type="component" value="Unassembled WGS sequence"/>
</dbReference>
<dbReference type="InterPro" id="IPR000225">
    <property type="entry name" value="Armadillo"/>
</dbReference>
<dbReference type="PANTHER" id="PTHR14978">
    <property type="entry name" value="BETA-CATENIN-LIKE PROTEIN 1 NUCLEAR ASSOCIATED PROTEIN"/>
    <property type="match status" value="1"/>
</dbReference>
<dbReference type="PANTHER" id="PTHR14978:SF0">
    <property type="entry name" value="BETA-CATENIN-LIKE PROTEIN 1"/>
    <property type="match status" value="1"/>
</dbReference>
<dbReference type="AlphaFoldDB" id="A0A3N4KUI1"/>
<protein>
    <submittedName>
        <fullName evidence="9">DUF1716-domain-containing protein</fullName>
    </submittedName>
</protein>
<keyword evidence="4 6" id="KW-0175">Coiled coil</keyword>
<dbReference type="OrthoDB" id="1898821at2759"/>
<dbReference type="InParanoid" id="A0A3N4KUI1"/>
<evidence type="ECO:0000256" key="2">
    <source>
        <dbReference type="ARBA" id="ARBA00022553"/>
    </source>
</evidence>
<evidence type="ECO:0000256" key="5">
    <source>
        <dbReference type="ARBA" id="ARBA00023242"/>
    </source>
</evidence>
<dbReference type="SMART" id="SM00185">
    <property type="entry name" value="ARM"/>
    <property type="match status" value="2"/>
</dbReference>
<dbReference type="InterPro" id="IPR039678">
    <property type="entry name" value="CTNNBL1"/>
</dbReference>
<dbReference type="FunFam" id="1.25.10.10:FF:001136">
    <property type="entry name" value="Beta-catenin-like protein 1"/>
    <property type="match status" value="1"/>
</dbReference>
<evidence type="ECO:0000256" key="6">
    <source>
        <dbReference type="SAM" id="Coils"/>
    </source>
</evidence>
<organism evidence="9 10">
    <name type="scientific">Morchella conica CCBAS932</name>
    <dbReference type="NCBI Taxonomy" id="1392247"/>
    <lineage>
        <taxon>Eukaryota</taxon>
        <taxon>Fungi</taxon>
        <taxon>Dikarya</taxon>
        <taxon>Ascomycota</taxon>
        <taxon>Pezizomycotina</taxon>
        <taxon>Pezizomycetes</taxon>
        <taxon>Pezizales</taxon>
        <taxon>Morchellaceae</taxon>
        <taxon>Morchella</taxon>
    </lineage>
</organism>
<accession>A0A3N4KUI1</accession>
<dbReference type="Gene3D" id="1.25.10.10">
    <property type="entry name" value="Leucine-rich Repeat Variant"/>
    <property type="match status" value="1"/>
</dbReference>
<evidence type="ECO:0000259" key="8">
    <source>
        <dbReference type="SMART" id="SM01156"/>
    </source>
</evidence>
<proteinExistence type="predicted"/>
<evidence type="ECO:0000256" key="1">
    <source>
        <dbReference type="ARBA" id="ARBA00004123"/>
    </source>
</evidence>
<keyword evidence="2" id="KW-0597">Phosphoprotein</keyword>
<reference evidence="9 10" key="1">
    <citation type="journal article" date="2018" name="Nat. Ecol. Evol.">
        <title>Pezizomycetes genomes reveal the molecular basis of ectomycorrhizal truffle lifestyle.</title>
        <authorList>
            <person name="Murat C."/>
            <person name="Payen T."/>
            <person name="Noel B."/>
            <person name="Kuo A."/>
            <person name="Morin E."/>
            <person name="Chen J."/>
            <person name="Kohler A."/>
            <person name="Krizsan K."/>
            <person name="Balestrini R."/>
            <person name="Da Silva C."/>
            <person name="Montanini B."/>
            <person name="Hainaut M."/>
            <person name="Levati E."/>
            <person name="Barry K.W."/>
            <person name="Belfiori B."/>
            <person name="Cichocki N."/>
            <person name="Clum A."/>
            <person name="Dockter R.B."/>
            <person name="Fauchery L."/>
            <person name="Guy J."/>
            <person name="Iotti M."/>
            <person name="Le Tacon F."/>
            <person name="Lindquist E.A."/>
            <person name="Lipzen A."/>
            <person name="Malagnac F."/>
            <person name="Mello A."/>
            <person name="Molinier V."/>
            <person name="Miyauchi S."/>
            <person name="Poulain J."/>
            <person name="Riccioni C."/>
            <person name="Rubini A."/>
            <person name="Sitrit Y."/>
            <person name="Splivallo R."/>
            <person name="Traeger S."/>
            <person name="Wang M."/>
            <person name="Zifcakova L."/>
            <person name="Wipf D."/>
            <person name="Zambonelli A."/>
            <person name="Paolocci F."/>
            <person name="Nowrousian M."/>
            <person name="Ottonello S."/>
            <person name="Baldrian P."/>
            <person name="Spatafora J.W."/>
            <person name="Henrissat B."/>
            <person name="Nagy L.G."/>
            <person name="Aury J.M."/>
            <person name="Wincker P."/>
            <person name="Grigoriev I.V."/>
            <person name="Bonfante P."/>
            <person name="Martin F.M."/>
        </authorList>
    </citation>
    <scope>NUCLEOTIDE SEQUENCE [LARGE SCALE GENOMIC DNA]</scope>
    <source>
        <strain evidence="9 10">CCBAS932</strain>
    </source>
</reference>